<evidence type="ECO:0000313" key="2">
    <source>
        <dbReference type="Proteomes" id="UP000466442"/>
    </source>
</evidence>
<proteinExistence type="predicted"/>
<organism evidence="1 2">
    <name type="scientific">Apolygus lucorum</name>
    <name type="common">Small green plant bug</name>
    <name type="synonym">Lygocoris lucorum</name>
    <dbReference type="NCBI Taxonomy" id="248454"/>
    <lineage>
        <taxon>Eukaryota</taxon>
        <taxon>Metazoa</taxon>
        <taxon>Ecdysozoa</taxon>
        <taxon>Arthropoda</taxon>
        <taxon>Hexapoda</taxon>
        <taxon>Insecta</taxon>
        <taxon>Pterygota</taxon>
        <taxon>Neoptera</taxon>
        <taxon>Paraneoptera</taxon>
        <taxon>Hemiptera</taxon>
        <taxon>Heteroptera</taxon>
        <taxon>Panheteroptera</taxon>
        <taxon>Cimicomorpha</taxon>
        <taxon>Miridae</taxon>
        <taxon>Mirini</taxon>
        <taxon>Apolygus</taxon>
    </lineage>
</organism>
<evidence type="ECO:0000313" key="1">
    <source>
        <dbReference type="EMBL" id="KAF6205203.1"/>
    </source>
</evidence>
<dbReference type="AlphaFoldDB" id="A0A6A4JV77"/>
<reference evidence="1" key="1">
    <citation type="journal article" date="2021" name="Mol. Ecol. Resour.">
        <title>Apolygus lucorum genome provides insights into omnivorousness and mesophyll feeding.</title>
        <authorList>
            <person name="Liu Y."/>
            <person name="Liu H."/>
            <person name="Wang H."/>
            <person name="Huang T."/>
            <person name="Liu B."/>
            <person name="Yang B."/>
            <person name="Yin L."/>
            <person name="Li B."/>
            <person name="Zhang Y."/>
            <person name="Zhang S."/>
            <person name="Jiang F."/>
            <person name="Zhang X."/>
            <person name="Ren Y."/>
            <person name="Wang B."/>
            <person name="Wang S."/>
            <person name="Lu Y."/>
            <person name="Wu K."/>
            <person name="Fan W."/>
            <person name="Wang G."/>
        </authorList>
    </citation>
    <scope>NUCLEOTIDE SEQUENCE</scope>
    <source>
        <strain evidence="1">12Hb</strain>
    </source>
</reference>
<comment type="caution">
    <text evidence="1">The sequence shown here is derived from an EMBL/GenBank/DDBJ whole genome shotgun (WGS) entry which is preliminary data.</text>
</comment>
<accession>A0A6A4JV77</accession>
<gene>
    <name evidence="1" type="ORF">GE061_019370</name>
</gene>
<name>A0A6A4JV77_APOLU</name>
<dbReference type="Proteomes" id="UP000466442">
    <property type="component" value="Linkage Group LG9"/>
</dbReference>
<sequence length="175" mass="20008">MTSVTMLNVADKVYKIFIFNPETVHGAKEFVSGHFEWSWILFMLTAVLIWNVKFWNFYRDEREKLPKTIVRAVAEGIVHWCLSNAILFLAMEANRLIYDAFTEYVPEKSCTGSCKTELGIRSLLSKMHLVDNRTVLVPRIRNPSVPFALMLTSSLIAVFVAYLTKSERAQIPATA</sequence>
<keyword evidence="2" id="KW-1185">Reference proteome</keyword>
<protein>
    <submittedName>
        <fullName evidence="1">Uncharacterized protein</fullName>
    </submittedName>
</protein>
<dbReference type="EMBL" id="WIXP02000009">
    <property type="protein sequence ID" value="KAF6205203.1"/>
    <property type="molecule type" value="Genomic_DNA"/>
</dbReference>